<keyword evidence="2" id="KW-1185">Reference proteome</keyword>
<sequence>MTEQFSSSATPAAQDSGLSGQHNLPSLQQMQLPTSIFASLVKLGDSNYLIWKGQVLAAIVAAGLEEFIFGQTATPPQFLDVERQLPNPDYRIWQRTDKSVMSLLFSSLTQESLSLVVGSLLPSRERWMGFNGIKRRLIQLQQQRNDFMLQVIEQHKRAENDGMSIDEGDEAKKNKTLIQVMMSLQEEDELGYTADEAIKSIMLGLLAGGTETTSGVMGDVTPVE</sequence>
<name>A0ACB9MD92_9MYRT</name>
<organism evidence="1 2">
    <name type="scientific">Melastoma candidum</name>
    <dbReference type="NCBI Taxonomy" id="119954"/>
    <lineage>
        <taxon>Eukaryota</taxon>
        <taxon>Viridiplantae</taxon>
        <taxon>Streptophyta</taxon>
        <taxon>Embryophyta</taxon>
        <taxon>Tracheophyta</taxon>
        <taxon>Spermatophyta</taxon>
        <taxon>Magnoliopsida</taxon>
        <taxon>eudicotyledons</taxon>
        <taxon>Gunneridae</taxon>
        <taxon>Pentapetalae</taxon>
        <taxon>rosids</taxon>
        <taxon>malvids</taxon>
        <taxon>Myrtales</taxon>
        <taxon>Melastomataceae</taxon>
        <taxon>Melastomatoideae</taxon>
        <taxon>Melastomateae</taxon>
        <taxon>Melastoma</taxon>
    </lineage>
</organism>
<comment type="caution">
    <text evidence="1">The sequence shown here is derived from an EMBL/GenBank/DDBJ whole genome shotgun (WGS) entry which is preliminary data.</text>
</comment>
<proteinExistence type="predicted"/>
<accession>A0ACB9MD92</accession>
<dbReference type="Proteomes" id="UP001057402">
    <property type="component" value="Chromosome 10"/>
</dbReference>
<evidence type="ECO:0000313" key="2">
    <source>
        <dbReference type="Proteomes" id="UP001057402"/>
    </source>
</evidence>
<gene>
    <name evidence="1" type="ORF">MLD38_034867</name>
</gene>
<dbReference type="EMBL" id="CM042889">
    <property type="protein sequence ID" value="KAI4321497.1"/>
    <property type="molecule type" value="Genomic_DNA"/>
</dbReference>
<evidence type="ECO:0000313" key="1">
    <source>
        <dbReference type="EMBL" id="KAI4321497.1"/>
    </source>
</evidence>
<reference evidence="2" key="1">
    <citation type="journal article" date="2023" name="Front. Plant Sci.">
        <title>Chromosomal-level genome assembly of Melastoma candidum provides insights into trichome evolution.</title>
        <authorList>
            <person name="Zhong Y."/>
            <person name="Wu W."/>
            <person name="Sun C."/>
            <person name="Zou P."/>
            <person name="Liu Y."/>
            <person name="Dai S."/>
            <person name="Zhou R."/>
        </authorList>
    </citation>
    <scope>NUCLEOTIDE SEQUENCE [LARGE SCALE GENOMIC DNA]</scope>
</reference>
<protein>
    <submittedName>
        <fullName evidence="1">Uncharacterized protein</fullName>
    </submittedName>
</protein>